<dbReference type="Pfam" id="PF01725">
    <property type="entry name" value="Ham1p_like"/>
    <property type="match status" value="1"/>
</dbReference>
<evidence type="ECO:0000256" key="5">
    <source>
        <dbReference type="ARBA" id="ARBA00022801"/>
    </source>
</evidence>
<evidence type="ECO:0000256" key="7">
    <source>
        <dbReference type="ARBA" id="ARBA00023080"/>
    </source>
</evidence>
<feature type="binding site" evidence="10">
    <location>
        <position position="68"/>
    </location>
    <ligand>
        <name>Mg(2+)</name>
        <dbReference type="ChEBI" id="CHEBI:18420"/>
    </ligand>
</feature>
<dbReference type="GO" id="GO:0046872">
    <property type="term" value="F:metal ion binding"/>
    <property type="evidence" value="ECO:0007669"/>
    <property type="project" value="UniProtKB-KW"/>
</dbReference>
<dbReference type="InterPro" id="IPR029001">
    <property type="entry name" value="ITPase-like_fam"/>
</dbReference>
<comment type="catalytic activity">
    <reaction evidence="8 10">
        <text>dITP + H2O = dIMP + diphosphate + H(+)</text>
        <dbReference type="Rhea" id="RHEA:28342"/>
        <dbReference type="ChEBI" id="CHEBI:15377"/>
        <dbReference type="ChEBI" id="CHEBI:15378"/>
        <dbReference type="ChEBI" id="CHEBI:33019"/>
        <dbReference type="ChEBI" id="CHEBI:61194"/>
        <dbReference type="ChEBI" id="CHEBI:61382"/>
        <dbReference type="EC" id="3.6.1.66"/>
    </reaction>
</comment>
<dbReference type="GO" id="GO:0035870">
    <property type="term" value="F:dITP diphosphatase activity"/>
    <property type="evidence" value="ECO:0007669"/>
    <property type="project" value="UniProtKB-UniRule"/>
</dbReference>
<evidence type="ECO:0000313" key="13">
    <source>
        <dbReference type="Proteomes" id="UP000178606"/>
    </source>
</evidence>
<feature type="binding site" evidence="10">
    <location>
        <begin position="151"/>
        <end position="154"/>
    </location>
    <ligand>
        <name>substrate</name>
    </ligand>
</feature>
<keyword evidence="6 10" id="KW-0460">Magnesium</keyword>
<comment type="caution">
    <text evidence="10">Lacks conserved residue(s) required for the propagation of feature annotation.</text>
</comment>
<keyword evidence="7 10" id="KW-0546">Nucleotide metabolism</keyword>
<proteinExistence type="inferred from homology"/>
<reference evidence="12 13" key="1">
    <citation type="journal article" date="2016" name="Nat. Commun.">
        <title>Thousands of microbial genomes shed light on interconnected biogeochemical processes in an aquifer system.</title>
        <authorList>
            <person name="Anantharaman K."/>
            <person name="Brown C.T."/>
            <person name="Hug L.A."/>
            <person name="Sharon I."/>
            <person name="Castelle C.J."/>
            <person name="Probst A.J."/>
            <person name="Thomas B.C."/>
            <person name="Singh A."/>
            <person name="Wilkins M.J."/>
            <person name="Karaoz U."/>
            <person name="Brodie E.L."/>
            <person name="Williams K.H."/>
            <person name="Hubbard S.S."/>
            <person name="Banfield J.F."/>
        </authorList>
    </citation>
    <scope>NUCLEOTIDE SEQUENCE [LARGE SCALE GENOMIC DNA]</scope>
    <source>
        <strain evidence="13">RIFCSPLOWO2_12_FULL_64_10</strain>
    </source>
</reference>
<evidence type="ECO:0000256" key="2">
    <source>
        <dbReference type="ARBA" id="ARBA00011738"/>
    </source>
</evidence>
<dbReference type="GO" id="GO:0000166">
    <property type="term" value="F:nucleotide binding"/>
    <property type="evidence" value="ECO:0007669"/>
    <property type="project" value="UniProtKB-KW"/>
</dbReference>
<dbReference type="NCBIfam" id="TIGR00042">
    <property type="entry name" value="RdgB/HAM1 family non-canonical purine NTP pyrophosphatase"/>
    <property type="match status" value="1"/>
</dbReference>
<dbReference type="GO" id="GO:0036222">
    <property type="term" value="F:XTP diphosphatase activity"/>
    <property type="evidence" value="ECO:0007669"/>
    <property type="project" value="UniProtKB-UniRule"/>
</dbReference>
<comment type="cofactor">
    <cofactor evidence="10">
        <name>Mg(2+)</name>
        <dbReference type="ChEBI" id="CHEBI:18420"/>
    </cofactor>
    <text evidence="10">Binds 1 Mg(2+) ion per subunit.</text>
</comment>
<dbReference type="GO" id="GO:0036220">
    <property type="term" value="F:ITP diphosphatase activity"/>
    <property type="evidence" value="ECO:0007669"/>
    <property type="project" value="UniProtKB-UniRule"/>
</dbReference>
<accession>A0A1F6CFC3</accession>
<evidence type="ECO:0000256" key="11">
    <source>
        <dbReference type="RuleBase" id="RU003781"/>
    </source>
</evidence>
<protein>
    <recommendedName>
        <fullName evidence="10">dITP/XTP pyrophosphatase</fullName>
        <ecNumber evidence="10">3.6.1.66</ecNumber>
    </recommendedName>
    <alternativeName>
        <fullName evidence="10">Non-canonical purine NTP pyrophosphatase</fullName>
    </alternativeName>
    <alternativeName>
        <fullName evidence="10">Non-standard purine NTP pyrophosphatase</fullName>
    </alternativeName>
    <alternativeName>
        <fullName evidence="10">Nucleoside-triphosphate diphosphatase</fullName>
    </alternativeName>
    <alternativeName>
        <fullName evidence="10">Nucleoside-triphosphate pyrophosphatase</fullName>
        <shortName evidence="10">NTPase</shortName>
    </alternativeName>
</protein>
<dbReference type="GO" id="GO:0009117">
    <property type="term" value="P:nucleotide metabolic process"/>
    <property type="evidence" value="ECO:0007669"/>
    <property type="project" value="UniProtKB-KW"/>
</dbReference>
<dbReference type="Gene3D" id="3.90.950.10">
    <property type="match status" value="1"/>
</dbReference>
<keyword evidence="3 10" id="KW-0479">Metal-binding</keyword>
<dbReference type="NCBIfam" id="NF011397">
    <property type="entry name" value="PRK14822.1"/>
    <property type="match status" value="1"/>
</dbReference>
<comment type="caution">
    <text evidence="12">The sequence shown here is derived from an EMBL/GenBank/DDBJ whole genome shotgun (WGS) entry which is preliminary data.</text>
</comment>
<evidence type="ECO:0000313" key="12">
    <source>
        <dbReference type="EMBL" id="OGG47919.1"/>
    </source>
</evidence>
<dbReference type="Proteomes" id="UP000178606">
    <property type="component" value="Unassembled WGS sequence"/>
</dbReference>
<dbReference type="AlphaFoldDB" id="A0A1F6CFC3"/>
<dbReference type="InterPro" id="IPR020922">
    <property type="entry name" value="dITP/XTP_pyrophosphatase"/>
</dbReference>
<comment type="function">
    <text evidence="10">Pyrophosphatase that catalyzes the hydrolysis of nucleoside triphosphates to their monophosphate derivatives, with a high preference for the non-canonical purine nucleotides XTP (xanthosine triphosphate), dITP (deoxyinosine triphosphate) and ITP. Seems to function as a house-cleaning enzyme that removes non-canonical purine nucleotides from the nucleotide pool, thus preventing their incorporation into DNA/RNA and avoiding chromosomal lesions.</text>
</comment>
<dbReference type="PANTHER" id="PTHR11067">
    <property type="entry name" value="INOSINE TRIPHOSPHATE PYROPHOSPHATASE/HAM1 PROTEIN"/>
    <property type="match status" value="1"/>
</dbReference>
<dbReference type="InterPro" id="IPR002637">
    <property type="entry name" value="RdgB/HAM1"/>
</dbReference>
<dbReference type="GO" id="GO:0005829">
    <property type="term" value="C:cytosol"/>
    <property type="evidence" value="ECO:0007669"/>
    <property type="project" value="TreeGrafter"/>
</dbReference>
<comment type="catalytic activity">
    <reaction evidence="10">
        <text>ITP + H2O = IMP + diphosphate + H(+)</text>
        <dbReference type="Rhea" id="RHEA:29399"/>
        <dbReference type="ChEBI" id="CHEBI:15377"/>
        <dbReference type="ChEBI" id="CHEBI:15378"/>
        <dbReference type="ChEBI" id="CHEBI:33019"/>
        <dbReference type="ChEBI" id="CHEBI:58053"/>
        <dbReference type="ChEBI" id="CHEBI:61402"/>
        <dbReference type="EC" id="3.6.1.66"/>
    </reaction>
</comment>
<dbReference type="SUPFAM" id="SSF52972">
    <property type="entry name" value="ITPase-like"/>
    <property type="match status" value="1"/>
</dbReference>
<evidence type="ECO:0000256" key="3">
    <source>
        <dbReference type="ARBA" id="ARBA00022723"/>
    </source>
</evidence>
<feature type="binding site" evidence="10">
    <location>
        <begin position="7"/>
        <end position="12"/>
    </location>
    <ligand>
        <name>substrate</name>
    </ligand>
</feature>
<keyword evidence="5 10" id="KW-0378">Hydrolase</keyword>
<evidence type="ECO:0000256" key="4">
    <source>
        <dbReference type="ARBA" id="ARBA00022741"/>
    </source>
</evidence>
<feature type="binding site" evidence="10">
    <location>
        <position position="174"/>
    </location>
    <ligand>
        <name>substrate</name>
    </ligand>
</feature>
<keyword evidence="4 10" id="KW-0547">Nucleotide-binding</keyword>
<organism evidence="12 13">
    <name type="scientific">Handelsmanbacteria sp. (strain RIFCSPLOWO2_12_FULL_64_10)</name>
    <dbReference type="NCBI Taxonomy" id="1817868"/>
    <lineage>
        <taxon>Bacteria</taxon>
        <taxon>Candidatus Handelsmaniibacteriota</taxon>
    </lineage>
</organism>
<evidence type="ECO:0000256" key="1">
    <source>
        <dbReference type="ARBA" id="ARBA00008023"/>
    </source>
</evidence>
<dbReference type="CDD" id="cd00515">
    <property type="entry name" value="HAM1"/>
    <property type="match status" value="1"/>
</dbReference>
<evidence type="ECO:0000256" key="10">
    <source>
        <dbReference type="HAMAP-Rule" id="MF_01405"/>
    </source>
</evidence>
<name>A0A1F6CFC3_HANXR</name>
<comment type="similarity">
    <text evidence="1 10 11">Belongs to the HAM1 NTPase family.</text>
</comment>
<feature type="binding site" evidence="10">
    <location>
        <position position="69"/>
    </location>
    <ligand>
        <name>substrate</name>
    </ligand>
</feature>
<dbReference type="PANTHER" id="PTHR11067:SF9">
    <property type="entry name" value="INOSINE TRIPHOSPHATE PYROPHOSPHATASE"/>
    <property type="match status" value="1"/>
</dbReference>
<evidence type="ECO:0000256" key="6">
    <source>
        <dbReference type="ARBA" id="ARBA00022842"/>
    </source>
</evidence>
<dbReference type="EMBL" id="MFKF01000260">
    <property type="protein sequence ID" value="OGG47919.1"/>
    <property type="molecule type" value="Genomic_DNA"/>
</dbReference>
<comment type="catalytic activity">
    <reaction evidence="9 10">
        <text>XTP + H2O = XMP + diphosphate + H(+)</text>
        <dbReference type="Rhea" id="RHEA:28610"/>
        <dbReference type="ChEBI" id="CHEBI:15377"/>
        <dbReference type="ChEBI" id="CHEBI:15378"/>
        <dbReference type="ChEBI" id="CHEBI:33019"/>
        <dbReference type="ChEBI" id="CHEBI:57464"/>
        <dbReference type="ChEBI" id="CHEBI:61314"/>
        <dbReference type="EC" id="3.6.1.66"/>
    </reaction>
</comment>
<dbReference type="FunFam" id="3.90.950.10:FF:000001">
    <property type="entry name" value="dITP/XTP pyrophosphatase"/>
    <property type="match status" value="1"/>
</dbReference>
<dbReference type="GO" id="GO:0017111">
    <property type="term" value="F:ribonucleoside triphosphate phosphatase activity"/>
    <property type="evidence" value="ECO:0007669"/>
    <property type="project" value="InterPro"/>
</dbReference>
<feature type="binding site" evidence="10">
    <location>
        <begin position="179"/>
        <end position="180"/>
    </location>
    <ligand>
        <name>substrate</name>
    </ligand>
</feature>
<feature type="active site" description="Proton acceptor" evidence="10">
    <location>
        <position position="68"/>
    </location>
</feature>
<gene>
    <name evidence="12" type="ORF">A3F84_11925</name>
</gene>
<dbReference type="GO" id="GO:0009146">
    <property type="term" value="P:purine nucleoside triphosphate catabolic process"/>
    <property type="evidence" value="ECO:0007669"/>
    <property type="project" value="UniProtKB-UniRule"/>
</dbReference>
<comment type="subunit">
    <text evidence="2 10">Homodimer.</text>
</comment>
<dbReference type="HAMAP" id="MF_01405">
    <property type="entry name" value="Non_canon_purine_NTPase"/>
    <property type="match status" value="1"/>
</dbReference>
<evidence type="ECO:0000256" key="8">
    <source>
        <dbReference type="ARBA" id="ARBA00051875"/>
    </source>
</evidence>
<dbReference type="EC" id="3.6.1.66" evidence="10"/>
<evidence type="ECO:0000256" key="9">
    <source>
        <dbReference type="ARBA" id="ARBA00052017"/>
    </source>
</evidence>
<sequence length="199" mass="21335">MTLVLATRNAHKVREIGQVLGGGLSLRSLADFEGFPEVPEEGETFEANAVRKATVVARALGLPAMADDSGLEVDALDGAPGVRSARFSADGATAEENNAKLLRMLKDAPEERRSARFRCVIAVAWPDGTVRTAEGACEGRIAEAPRGAGGFGYDPLFVPEGYGQTFAELGEEVKNRISHRARALRRARETILKTLEDAK</sequence>